<evidence type="ECO:0000313" key="3">
    <source>
        <dbReference type="Proteomes" id="UP000729733"/>
    </source>
</evidence>
<comment type="caution">
    <text evidence="2">The sequence shown here is derived from an EMBL/GenBank/DDBJ whole genome shotgun (WGS) entry which is preliminary data.</text>
</comment>
<organism evidence="2 3">
    <name type="scientific">Waterburya agarophytonicola KI4</name>
    <dbReference type="NCBI Taxonomy" id="2874699"/>
    <lineage>
        <taxon>Bacteria</taxon>
        <taxon>Bacillati</taxon>
        <taxon>Cyanobacteriota</taxon>
        <taxon>Cyanophyceae</taxon>
        <taxon>Pleurocapsales</taxon>
        <taxon>Hyellaceae</taxon>
        <taxon>Waterburya</taxon>
        <taxon>Waterburya agarophytonicola</taxon>
    </lineage>
</organism>
<evidence type="ECO:0000313" key="2">
    <source>
        <dbReference type="EMBL" id="MCC0176559.1"/>
    </source>
</evidence>
<protein>
    <recommendedName>
        <fullName evidence="1">DUF5895 domain-containing protein</fullName>
    </recommendedName>
</protein>
<dbReference type="InterPro" id="IPR045414">
    <property type="entry name" value="DUF5895"/>
</dbReference>
<keyword evidence="3" id="KW-1185">Reference proteome</keyword>
<dbReference type="AlphaFoldDB" id="A0A964BNW0"/>
<evidence type="ECO:0000259" key="1">
    <source>
        <dbReference type="Pfam" id="PF19247"/>
    </source>
</evidence>
<name>A0A964BNW0_9CYAN</name>
<dbReference type="RefSeq" id="WP_229639596.1">
    <property type="nucleotide sequence ID" value="NZ_JADWDC010000010.1"/>
</dbReference>
<gene>
    <name evidence="2" type="ORF">I4641_06150</name>
</gene>
<dbReference type="Pfam" id="PF19247">
    <property type="entry name" value="DUF5895"/>
    <property type="match status" value="1"/>
</dbReference>
<feature type="domain" description="DUF5895" evidence="1">
    <location>
        <begin position="9"/>
        <end position="147"/>
    </location>
</feature>
<proteinExistence type="predicted"/>
<dbReference type="Proteomes" id="UP000729733">
    <property type="component" value="Unassembled WGS sequence"/>
</dbReference>
<dbReference type="EMBL" id="JADWDC010000010">
    <property type="protein sequence ID" value="MCC0176559.1"/>
    <property type="molecule type" value="Genomic_DNA"/>
</dbReference>
<accession>A0A964BNW0</accession>
<sequence length="287" mass="32475">MNNYQDFGFNSEEFLGELTSIPYCQFLNGSNKNYGIAITPSNAELANFELIDSWKPIEHEFSDGTNEILLVTNKPRLLILNRSLPLMSNEVETIAYNKEKFQEGEYKAFSYVVVWFLNDHNKPLSELPFRLKCSGYAGLTFLKNYSYYNNPSSFCKKFLQVYKSLTGDRAVDKNEVFYAHGVYQVNLTRQKATSTINGQSSFAVMTDSFLEPTKSNFSSLIIKNGSELSNKIKGFIESTESWLQIESIKPETKDNVAEIESSAILDTPKVSEENGIEAGLTPELIPF</sequence>
<reference evidence="2" key="1">
    <citation type="journal article" date="2021" name="Antonie Van Leeuwenhoek">
        <title>Draft genome and description of Waterburya agarophytonicola gen. nov. sp. nov. (Pleurocapsales, Cyanobacteria): a seaweed symbiont.</title>
        <authorList>
            <person name="Bonthond G."/>
            <person name="Shalygin S."/>
            <person name="Bayer T."/>
            <person name="Weinberger F."/>
        </authorList>
    </citation>
    <scope>NUCLEOTIDE SEQUENCE</scope>
    <source>
        <strain evidence="2">KI4</strain>
    </source>
</reference>